<accession>A0AAN1SXG5</accession>
<feature type="region of interest" description="Disordered" evidence="1">
    <location>
        <begin position="1"/>
        <end position="63"/>
    </location>
</feature>
<evidence type="ECO:0000313" key="4">
    <source>
        <dbReference type="Proteomes" id="UP001319121"/>
    </source>
</evidence>
<feature type="compositionally biased region" description="Basic and acidic residues" evidence="1">
    <location>
        <begin position="129"/>
        <end position="148"/>
    </location>
</feature>
<dbReference type="Pfam" id="PF18932">
    <property type="entry name" value="DUF5681"/>
    <property type="match status" value="1"/>
</dbReference>
<protein>
    <recommendedName>
        <fullName evidence="2">DUF5681 domain-containing protein</fullName>
    </recommendedName>
</protein>
<evidence type="ECO:0000256" key="1">
    <source>
        <dbReference type="SAM" id="MobiDB-lite"/>
    </source>
</evidence>
<dbReference type="RefSeq" id="WP_212786312.1">
    <property type="nucleotide sequence ID" value="NZ_AP019536.1"/>
</dbReference>
<name>A0AAN1SXG5_9PROT</name>
<dbReference type="EMBL" id="AP019536">
    <property type="protein sequence ID" value="BBI98695.1"/>
    <property type="molecule type" value="Genomic_DNA"/>
</dbReference>
<evidence type="ECO:0000313" key="3">
    <source>
        <dbReference type="EMBL" id="BBI98695.1"/>
    </source>
</evidence>
<organism evidence="3 4">
    <name type="scientific">Ferrigenium kumadai</name>
    <dbReference type="NCBI Taxonomy" id="1682490"/>
    <lineage>
        <taxon>Bacteria</taxon>
        <taxon>Pseudomonadati</taxon>
        <taxon>Pseudomonadota</taxon>
        <taxon>Betaproteobacteria</taxon>
        <taxon>Nitrosomonadales</taxon>
        <taxon>Gallionellaceae</taxon>
        <taxon>Ferrigenium</taxon>
    </lineage>
</organism>
<dbReference type="KEGG" id="fku:FGKAn22_03880"/>
<feature type="domain" description="DUF5681" evidence="2">
    <location>
        <begin position="17"/>
        <end position="93"/>
    </location>
</feature>
<dbReference type="Proteomes" id="UP001319121">
    <property type="component" value="Chromosome"/>
</dbReference>
<dbReference type="InterPro" id="IPR043736">
    <property type="entry name" value="DUF5681"/>
</dbReference>
<feature type="region of interest" description="Disordered" evidence="1">
    <location>
        <begin position="122"/>
        <end position="148"/>
    </location>
</feature>
<feature type="compositionally biased region" description="Basic and acidic residues" evidence="1">
    <location>
        <begin position="42"/>
        <end position="62"/>
    </location>
</feature>
<sequence>MTAKNPNYDVGYAKPPKHSRFQPGQSGNSKGRPKGTRNLSSDLKDELGERIRVREGDQEKSISKQRALVKALVAKALKGDTRAATVLITMVDKYIVPELAATDTRPLSRTEEQILDDFLRQHGATPAEIPKKPAMREESAPKKEIDHE</sequence>
<dbReference type="AlphaFoldDB" id="A0AAN1SXG5"/>
<proteinExistence type="predicted"/>
<keyword evidence="4" id="KW-1185">Reference proteome</keyword>
<reference evidence="3 4" key="1">
    <citation type="submission" date="2019-03" db="EMBL/GenBank/DDBJ databases">
        <title>Complete genome sequence of Ferrigenium kumadai strain An22, a microaerophilic iron-oxidizing bacterium isolated from a paddy field soil.</title>
        <authorList>
            <person name="Watanabe T."/>
            <person name="Asakawa S."/>
        </authorList>
    </citation>
    <scope>NUCLEOTIDE SEQUENCE [LARGE SCALE GENOMIC DNA]</scope>
    <source>
        <strain evidence="3 4">An22</strain>
    </source>
</reference>
<evidence type="ECO:0000259" key="2">
    <source>
        <dbReference type="Pfam" id="PF18932"/>
    </source>
</evidence>
<gene>
    <name evidence="3" type="ORF">FGKAn22_03880</name>
</gene>